<feature type="signal peptide" evidence="10">
    <location>
        <begin position="1"/>
        <end position="28"/>
    </location>
</feature>
<dbReference type="InterPro" id="IPR003593">
    <property type="entry name" value="AAA+_ATPase"/>
</dbReference>
<evidence type="ECO:0000256" key="7">
    <source>
        <dbReference type="ARBA" id="ARBA00023136"/>
    </source>
</evidence>
<dbReference type="EMBL" id="CDMZ01003243">
    <property type="protein sequence ID" value="CEM45670.1"/>
    <property type="molecule type" value="Genomic_DNA"/>
</dbReference>
<protein>
    <recommendedName>
        <fullName evidence="11">ABC transporter domain-containing protein</fullName>
    </recommendedName>
</protein>
<feature type="compositionally biased region" description="Basic and acidic residues" evidence="8">
    <location>
        <begin position="410"/>
        <end position="420"/>
    </location>
</feature>
<evidence type="ECO:0000256" key="1">
    <source>
        <dbReference type="ARBA" id="ARBA00004141"/>
    </source>
</evidence>
<keyword evidence="4" id="KW-0547">Nucleotide-binding</keyword>
<feature type="transmembrane region" description="Helical" evidence="9">
    <location>
        <begin position="544"/>
        <end position="567"/>
    </location>
</feature>
<dbReference type="GO" id="GO:0016020">
    <property type="term" value="C:membrane"/>
    <property type="evidence" value="ECO:0007669"/>
    <property type="project" value="UniProtKB-SubCell"/>
</dbReference>
<dbReference type="InterPro" id="IPR017871">
    <property type="entry name" value="ABC_transporter-like_CS"/>
</dbReference>
<feature type="region of interest" description="Disordered" evidence="8">
    <location>
        <begin position="35"/>
        <end position="55"/>
    </location>
</feature>
<dbReference type="InterPro" id="IPR027417">
    <property type="entry name" value="P-loop_NTPase"/>
</dbReference>
<evidence type="ECO:0000259" key="11">
    <source>
        <dbReference type="PROSITE" id="PS50893"/>
    </source>
</evidence>
<evidence type="ECO:0000256" key="8">
    <source>
        <dbReference type="SAM" id="MobiDB-lite"/>
    </source>
</evidence>
<keyword evidence="3 9" id="KW-0812">Transmembrane</keyword>
<accession>A0A0G4HN53</accession>
<dbReference type="Pfam" id="PF01061">
    <property type="entry name" value="ABC2_membrane"/>
    <property type="match status" value="1"/>
</dbReference>
<feature type="transmembrane region" description="Helical" evidence="9">
    <location>
        <begin position="626"/>
        <end position="647"/>
    </location>
</feature>
<dbReference type="Pfam" id="PF00005">
    <property type="entry name" value="ABC_tran"/>
    <property type="match status" value="1"/>
</dbReference>
<feature type="domain" description="ABC transporter" evidence="11">
    <location>
        <begin position="62"/>
        <end position="316"/>
    </location>
</feature>
<evidence type="ECO:0000256" key="2">
    <source>
        <dbReference type="ARBA" id="ARBA00022448"/>
    </source>
</evidence>
<evidence type="ECO:0000256" key="5">
    <source>
        <dbReference type="ARBA" id="ARBA00022840"/>
    </source>
</evidence>
<dbReference type="PANTHER" id="PTHR48041">
    <property type="entry name" value="ABC TRANSPORTER G FAMILY MEMBER 28"/>
    <property type="match status" value="1"/>
</dbReference>
<dbReference type="PANTHER" id="PTHR48041:SF41">
    <property type="entry name" value="ABC TRANSPORTER G FAMILY"/>
    <property type="match status" value="1"/>
</dbReference>
<feature type="compositionally biased region" description="Basic and acidic residues" evidence="8">
    <location>
        <begin position="453"/>
        <end position="462"/>
    </location>
</feature>
<evidence type="ECO:0000256" key="3">
    <source>
        <dbReference type="ARBA" id="ARBA00022692"/>
    </source>
</evidence>
<dbReference type="GO" id="GO:0016887">
    <property type="term" value="F:ATP hydrolysis activity"/>
    <property type="evidence" value="ECO:0007669"/>
    <property type="project" value="InterPro"/>
</dbReference>
<dbReference type="InterPro" id="IPR013525">
    <property type="entry name" value="ABC2_TM"/>
</dbReference>
<dbReference type="VEuPathDB" id="CryptoDB:Cvel_29412"/>
<dbReference type="PROSITE" id="PS50893">
    <property type="entry name" value="ABC_TRANSPORTER_2"/>
    <property type="match status" value="1"/>
</dbReference>
<feature type="compositionally biased region" description="Basic and acidic residues" evidence="8">
    <location>
        <begin position="365"/>
        <end position="377"/>
    </location>
</feature>
<dbReference type="InterPro" id="IPR043926">
    <property type="entry name" value="ABCG_dom"/>
</dbReference>
<dbReference type="Pfam" id="PF19055">
    <property type="entry name" value="ABC2_membrane_7"/>
    <property type="match status" value="1"/>
</dbReference>
<feature type="compositionally biased region" description="Low complexity" evidence="8">
    <location>
        <begin position="35"/>
        <end position="46"/>
    </location>
</feature>
<dbReference type="GO" id="GO:0140359">
    <property type="term" value="F:ABC-type transporter activity"/>
    <property type="evidence" value="ECO:0007669"/>
    <property type="project" value="InterPro"/>
</dbReference>
<feature type="chain" id="PRO_5005191596" description="ABC transporter domain-containing protein" evidence="10">
    <location>
        <begin position="29"/>
        <end position="788"/>
    </location>
</feature>
<dbReference type="SUPFAM" id="SSF52540">
    <property type="entry name" value="P-loop containing nucleoside triphosphate hydrolases"/>
    <property type="match status" value="1"/>
</dbReference>
<comment type="subcellular location">
    <subcellularLocation>
        <location evidence="1">Membrane</location>
        <topology evidence="1">Multi-pass membrane protein</topology>
    </subcellularLocation>
</comment>
<keyword evidence="10" id="KW-0732">Signal</keyword>
<reference evidence="12" key="1">
    <citation type="submission" date="2014-11" db="EMBL/GenBank/DDBJ databases">
        <authorList>
            <person name="Otto D Thomas"/>
            <person name="Naeem Raeece"/>
        </authorList>
    </citation>
    <scope>NUCLEOTIDE SEQUENCE</scope>
</reference>
<name>A0A0G4HN53_9ALVE</name>
<dbReference type="GO" id="GO:0005524">
    <property type="term" value="F:ATP binding"/>
    <property type="evidence" value="ECO:0007669"/>
    <property type="project" value="UniProtKB-KW"/>
</dbReference>
<dbReference type="PROSITE" id="PS00211">
    <property type="entry name" value="ABC_TRANSPORTER_1"/>
    <property type="match status" value="1"/>
</dbReference>
<dbReference type="SMART" id="SM00382">
    <property type="entry name" value="AAA"/>
    <property type="match status" value="1"/>
</dbReference>
<evidence type="ECO:0000256" key="10">
    <source>
        <dbReference type="SAM" id="SignalP"/>
    </source>
</evidence>
<sequence length="788" mass="84524">MHFGASVLLRVLFSCSLFLLLVPQTVYTMKLWSSSNSGSQGPVSGSNKHSKARELQSDHVTLEWRNVSVEFRNGNSNGGNPVRTLDAASGRALPGRLLAILGPSGSGKTTLLKALAGQLPQQRRMSLSGDVTANGSPTSEWQRLMGPFGFVHQEDLFFPLLTVRETLRLAADLKFSGNATETEKETAVGAVLERLSLTKCAETFVGDGEGGRVPGVSGGERKRLSLGLQLLGGSSVLFADEPTTGLDSAQALEVMRTLRQLAAEGTTVIATVHQPRSAVWHVIDDVMILSEGRTLFCGPVSESLSFFEDLGLACPSQYNPLEFLIDLAGADADGRGLPGVGVHEERVGGEGGMEGSNRDEDEEERSSLLERGEEGRWKGKASVALPSSSSESRPVSGGNPNPVLASSSPSRKEEGKEKEGWVLGPSGEIPRLSISSAWRERERKKERRGGGRGAERATDALRQKGGAWKESGSRGGMGGRFQRRRGVGLFRQFVLLAVRSFKSACRDFMANGLRLLVSLGLAVLYGTVFGRMSEIAPSAIEERVTLLVQALINMGMIALVKALSFFGREQPVVERERRAGLYGVLPYLIGKLCVEAPIDAAFPFVFGCTLHGLCGLNAQEGVRERFVGSLVLHSLASSVLGLTLSALVPSTEIALATGPALFIVFILIGGFMEKKELPGVLKPLRELSTVNWTFRALAVNEFRGAAFRQKETVLRAPGPAGRVLRLKLPAPLLSGEEVLEKLGLREETVGHAMGRQTGLMVAELGLCLLGLSLRGRSFAKMKSQKQGA</sequence>
<dbReference type="PhylomeDB" id="A0A0G4HN53"/>
<dbReference type="AlphaFoldDB" id="A0A0G4HN53"/>
<proteinExistence type="predicted"/>
<feature type="compositionally biased region" description="Low complexity" evidence="8">
    <location>
        <begin position="381"/>
        <end position="396"/>
    </location>
</feature>
<dbReference type="InterPro" id="IPR003439">
    <property type="entry name" value="ABC_transporter-like_ATP-bd"/>
</dbReference>
<dbReference type="Gene3D" id="3.40.50.300">
    <property type="entry name" value="P-loop containing nucleotide triphosphate hydrolases"/>
    <property type="match status" value="1"/>
</dbReference>
<feature type="region of interest" description="Disordered" evidence="8">
    <location>
        <begin position="336"/>
        <end position="479"/>
    </location>
</feature>
<keyword evidence="6 9" id="KW-1133">Transmembrane helix</keyword>
<organism evidence="12">
    <name type="scientific">Chromera velia CCMP2878</name>
    <dbReference type="NCBI Taxonomy" id="1169474"/>
    <lineage>
        <taxon>Eukaryota</taxon>
        <taxon>Sar</taxon>
        <taxon>Alveolata</taxon>
        <taxon>Colpodellida</taxon>
        <taxon>Chromeraceae</taxon>
        <taxon>Chromera</taxon>
    </lineage>
</organism>
<keyword evidence="7 9" id="KW-0472">Membrane</keyword>
<keyword evidence="2" id="KW-0813">Transport</keyword>
<gene>
    <name evidence="12" type="ORF">Cvel_29412</name>
</gene>
<dbReference type="InterPro" id="IPR050352">
    <property type="entry name" value="ABCG_transporters"/>
</dbReference>
<evidence type="ECO:0000313" key="12">
    <source>
        <dbReference type="EMBL" id="CEM45670.1"/>
    </source>
</evidence>
<evidence type="ECO:0000256" key="6">
    <source>
        <dbReference type="ARBA" id="ARBA00022989"/>
    </source>
</evidence>
<evidence type="ECO:0000256" key="9">
    <source>
        <dbReference type="SAM" id="Phobius"/>
    </source>
</evidence>
<keyword evidence="5" id="KW-0067">ATP-binding</keyword>
<feature type="transmembrane region" description="Helical" evidence="9">
    <location>
        <begin position="653"/>
        <end position="672"/>
    </location>
</feature>
<evidence type="ECO:0000256" key="4">
    <source>
        <dbReference type="ARBA" id="ARBA00022741"/>
    </source>
</evidence>